<evidence type="ECO:0000313" key="3">
    <source>
        <dbReference type="Proteomes" id="UP000317982"/>
    </source>
</evidence>
<evidence type="ECO:0000256" key="1">
    <source>
        <dbReference type="SAM" id="Phobius"/>
    </source>
</evidence>
<dbReference type="RefSeq" id="WP_142707048.1">
    <property type="nucleotide sequence ID" value="NZ_VIRS01000018.1"/>
</dbReference>
<accession>A0A545AM12</accession>
<dbReference type="InParanoid" id="A0A545AM12"/>
<feature type="transmembrane region" description="Helical" evidence="1">
    <location>
        <begin position="239"/>
        <end position="257"/>
    </location>
</feature>
<gene>
    <name evidence="2" type="ORF">FL583_23875</name>
</gene>
<organism evidence="2 3">
    <name type="scientific">Cryptosporangium phraense</name>
    <dbReference type="NCBI Taxonomy" id="2593070"/>
    <lineage>
        <taxon>Bacteria</taxon>
        <taxon>Bacillati</taxon>
        <taxon>Actinomycetota</taxon>
        <taxon>Actinomycetes</taxon>
        <taxon>Cryptosporangiales</taxon>
        <taxon>Cryptosporangiaceae</taxon>
        <taxon>Cryptosporangium</taxon>
    </lineage>
</organism>
<evidence type="ECO:0000313" key="2">
    <source>
        <dbReference type="EMBL" id="TQS42358.1"/>
    </source>
</evidence>
<feature type="transmembrane region" description="Helical" evidence="1">
    <location>
        <begin position="53"/>
        <end position="75"/>
    </location>
</feature>
<keyword evidence="1" id="KW-0812">Transmembrane</keyword>
<reference evidence="2 3" key="1">
    <citation type="submission" date="2019-07" db="EMBL/GenBank/DDBJ databases">
        <title>Cryptosporangium phraense sp. nov., isolated from plant litter.</title>
        <authorList>
            <person name="Suriyachadkun C."/>
        </authorList>
    </citation>
    <scope>NUCLEOTIDE SEQUENCE [LARGE SCALE GENOMIC DNA]</scope>
    <source>
        <strain evidence="2 3">A-T 5661</strain>
    </source>
</reference>
<dbReference type="AlphaFoldDB" id="A0A545AM12"/>
<dbReference type="OrthoDB" id="8478704at2"/>
<comment type="caution">
    <text evidence="2">The sequence shown here is derived from an EMBL/GenBank/DDBJ whole genome shotgun (WGS) entry which is preliminary data.</text>
</comment>
<keyword evidence="1" id="KW-1133">Transmembrane helix</keyword>
<protein>
    <recommendedName>
        <fullName evidence="4">DUF998 domain-containing protein</fullName>
    </recommendedName>
</protein>
<keyword evidence="1" id="KW-0472">Membrane</keyword>
<sequence length="354" mass="36212">MFVPVAALWVLAPYAAECSWGGFALTDYPAVILFLGPLYGGAAVLIRETVRRIGGGWPAIVLLAAAFGVYMAGLVDQSLFNLDYLDDTEFAGMMDDPRDTLVPWVGVSLGDALNFVGNHVALSMCAPIAVIESFVRPARRTEPWLGRWGLGVVFVLFVLGSLLIHADAAKGFGAAPHQLGIAVVTAGALVAAALLIGRRTAGRAAALDGDAVLDGPAALDGDGNGDGDGDGAGQRRAPGAVWVGVVTLAAAACPGLAPGWAGPAIYVAAIVTASVIVVRWSRRPGWGQQHVLAAWSGPLVLAAGTAYLVPNYAPASPAQALVGDLAITVITLSLVIGAAIAARPAKIGVWRRSG</sequence>
<feature type="transmembrane region" description="Helical" evidence="1">
    <location>
        <begin position="28"/>
        <end position="46"/>
    </location>
</feature>
<dbReference type="EMBL" id="VIRS01000018">
    <property type="protein sequence ID" value="TQS42358.1"/>
    <property type="molecule type" value="Genomic_DNA"/>
</dbReference>
<feature type="transmembrane region" description="Helical" evidence="1">
    <location>
        <begin position="292"/>
        <end position="309"/>
    </location>
</feature>
<evidence type="ECO:0008006" key="4">
    <source>
        <dbReference type="Google" id="ProtNLM"/>
    </source>
</evidence>
<name>A0A545AM12_9ACTN</name>
<feature type="transmembrane region" description="Helical" evidence="1">
    <location>
        <begin position="178"/>
        <end position="197"/>
    </location>
</feature>
<feature type="transmembrane region" description="Helical" evidence="1">
    <location>
        <begin position="263"/>
        <end position="280"/>
    </location>
</feature>
<proteinExistence type="predicted"/>
<feature type="transmembrane region" description="Helical" evidence="1">
    <location>
        <begin position="321"/>
        <end position="342"/>
    </location>
</feature>
<keyword evidence="3" id="KW-1185">Reference proteome</keyword>
<dbReference type="Proteomes" id="UP000317982">
    <property type="component" value="Unassembled WGS sequence"/>
</dbReference>
<feature type="transmembrane region" description="Helical" evidence="1">
    <location>
        <begin position="147"/>
        <end position="166"/>
    </location>
</feature>